<dbReference type="EMBL" id="FUWM01000004">
    <property type="protein sequence ID" value="SJZ33414.1"/>
    <property type="molecule type" value="Genomic_DNA"/>
</dbReference>
<dbReference type="STRING" id="142842.SAMN02745118_00396"/>
<organism evidence="1 2">
    <name type="scientific">Selenihalanaerobacter shriftii</name>
    <dbReference type="NCBI Taxonomy" id="142842"/>
    <lineage>
        <taxon>Bacteria</taxon>
        <taxon>Bacillati</taxon>
        <taxon>Bacillota</taxon>
        <taxon>Clostridia</taxon>
        <taxon>Halanaerobiales</taxon>
        <taxon>Halobacteroidaceae</taxon>
        <taxon>Selenihalanaerobacter</taxon>
    </lineage>
</organism>
<dbReference type="AlphaFoldDB" id="A0A1T4JTH9"/>
<accession>A0A1T4JTH9</accession>
<proteinExistence type="predicted"/>
<name>A0A1T4JTH9_9FIRM</name>
<sequence>MLSDTKVVVRGAGDLATGVIYNLYQAGFQVVATEVEEPLVVRRTVSLAEAVYQGEYKVENIIAKKTEDFDKIEKILERSQVPVIVDPKAEIINYFKPDVVVDAIMAKKNLGTQINDAEIVIGLGPGFTAKKDVDAVIETARGHDLGRIIYKGQTKPNTGLPGKIKGYSKKRVFKSPDNGKFTSPRKIGDEISVGEIFGYVGDMVIESKINGVIRGLLKSGIKVKEGVKLGDVDPRSIKDNCYTISDKARAIGGAVVTSILSLSRG</sequence>
<evidence type="ECO:0000313" key="2">
    <source>
        <dbReference type="Proteomes" id="UP000190625"/>
    </source>
</evidence>
<protein>
    <submittedName>
        <fullName evidence="1">Xanthine dehydrogenase accessory factor</fullName>
    </submittedName>
</protein>
<dbReference type="OrthoDB" id="9815497at2"/>
<dbReference type="NCBIfam" id="TIGR03309">
    <property type="entry name" value="matur_yqeB"/>
    <property type="match status" value="1"/>
</dbReference>
<evidence type="ECO:0000313" key="1">
    <source>
        <dbReference type="EMBL" id="SJZ33414.1"/>
    </source>
</evidence>
<reference evidence="2" key="1">
    <citation type="submission" date="2017-02" db="EMBL/GenBank/DDBJ databases">
        <authorList>
            <person name="Varghese N."/>
            <person name="Submissions S."/>
        </authorList>
    </citation>
    <scope>NUCLEOTIDE SEQUENCE [LARGE SCALE GENOMIC DNA]</scope>
    <source>
        <strain evidence="2">ATCC BAA-73</strain>
    </source>
</reference>
<keyword evidence="2" id="KW-1185">Reference proteome</keyword>
<gene>
    <name evidence="1" type="ORF">SAMN02745118_00396</name>
</gene>
<dbReference type="RefSeq" id="WP_143555635.1">
    <property type="nucleotide sequence ID" value="NZ_FUWM01000004.1"/>
</dbReference>
<dbReference type="InterPro" id="IPR017695">
    <property type="entry name" value="Se-dep_Mo_hydrolase_YqeB"/>
</dbReference>
<dbReference type="Proteomes" id="UP000190625">
    <property type="component" value="Unassembled WGS sequence"/>
</dbReference>